<feature type="domain" description="Soluble ligand binding" evidence="16">
    <location>
        <begin position="686"/>
        <end position="722"/>
    </location>
</feature>
<evidence type="ECO:0000313" key="21">
    <source>
        <dbReference type="Proteomes" id="UP000321917"/>
    </source>
</evidence>
<dbReference type="GO" id="GO:0046930">
    <property type="term" value="C:pore complex"/>
    <property type="evidence" value="ECO:0007669"/>
    <property type="project" value="UniProtKB-KW"/>
</dbReference>
<dbReference type="AlphaFoldDB" id="A0A5C6QKI6"/>
<evidence type="ECO:0000259" key="16">
    <source>
        <dbReference type="Pfam" id="PF10531"/>
    </source>
</evidence>
<dbReference type="EMBL" id="VOLQ01000008">
    <property type="protein sequence ID" value="TWX69177.1"/>
    <property type="molecule type" value="Genomic_DNA"/>
</dbReference>
<evidence type="ECO:0000313" key="18">
    <source>
        <dbReference type="EMBL" id="TWX60847.1"/>
    </source>
</evidence>
<evidence type="ECO:0000256" key="8">
    <source>
        <dbReference type="ARBA" id="ARBA00023047"/>
    </source>
</evidence>
<feature type="domain" description="Polysaccharide export protein N-terminal" evidence="15">
    <location>
        <begin position="149"/>
        <end position="221"/>
    </location>
</feature>
<protein>
    <submittedName>
        <fullName evidence="19">Polysaccharide biosynthesis/export protein</fullName>
    </submittedName>
</protein>
<gene>
    <name evidence="18" type="ORF">ESZ26_07225</name>
    <name evidence="19" type="ORF">ESZ27_05985</name>
</gene>
<evidence type="ECO:0000256" key="1">
    <source>
        <dbReference type="ARBA" id="ARBA00004571"/>
    </source>
</evidence>
<dbReference type="InterPro" id="IPR003715">
    <property type="entry name" value="Poly_export_N"/>
</dbReference>
<keyword evidence="7" id="KW-0732">Signal</keyword>
<evidence type="ECO:0000256" key="7">
    <source>
        <dbReference type="ARBA" id="ARBA00022729"/>
    </source>
</evidence>
<name>A0A5C6QKI6_9GAMM</name>
<dbReference type="Gene3D" id="3.10.560.10">
    <property type="entry name" value="Outer membrane lipoprotein wza domain like"/>
    <property type="match status" value="6"/>
</dbReference>
<evidence type="ECO:0000256" key="11">
    <source>
        <dbReference type="ARBA" id="ARBA00023136"/>
    </source>
</evidence>
<keyword evidence="3" id="KW-0813">Transport</keyword>
<dbReference type="Proteomes" id="UP000321525">
    <property type="component" value="Unassembled WGS sequence"/>
</dbReference>
<keyword evidence="10" id="KW-0626">Porin</keyword>
<evidence type="ECO:0000256" key="13">
    <source>
        <dbReference type="ARBA" id="ARBA00023237"/>
    </source>
</evidence>
<evidence type="ECO:0000313" key="19">
    <source>
        <dbReference type="EMBL" id="TWX69177.1"/>
    </source>
</evidence>
<keyword evidence="20" id="KW-1185">Reference proteome</keyword>
<feature type="domain" description="SLBB" evidence="17">
    <location>
        <begin position="228"/>
        <end position="305"/>
    </location>
</feature>
<evidence type="ECO:0000256" key="12">
    <source>
        <dbReference type="ARBA" id="ARBA00023139"/>
    </source>
</evidence>
<dbReference type="InterPro" id="IPR049712">
    <property type="entry name" value="Poly_export"/>
</dbReference>
<feature type="domain" description="Soluble ligand binding" evidence="16">
    <location>
        <begin position="590"/>
        <end position="632"/>
    </location>
</feature>
<dbReference type="Pfam" id="PF10531">
    <property type="entry name" value="SLBB"/>
    <property type="match status" value="3"/>
</dbReference>
<evidence type="ECO:0000256" key="9">
    <source>
        <dbReference type="ARBA" id="ARBA00023065"/>
    </source>
</evidence>
<dbReference type="GO" id="GO:0015288">
    <property type="term" value="F:porin activity"/>
    <property type="evidence" value="ECO:0007669"/>
    <property type="project" value="UniProtKB-KW"/>
</dbReference>
<keyword evidence="5" id="KW-0762">Sugar transport</keyword>
<organism evidence="19 21">
    <name type="scientific">Colwellia hornerae</name>
    <dbReference type="NCBI Taxonomy" id="89402"/>
    <lineage>
        <taxon>Bacteria</taxon>
        <taxon>Pseudomonadati</taxon>
        <taxon>Pseudomonadota</taxon>
        <taxon>Gammaproteobacteria</taxon>
        <taxon>Alteromonadales</taxon>
        <taxon>Colwelliaceae</taxon>
        <taxon>Colwellia</taxon>
    </lineage>
</organism>
<dbReference type="OrthoDB" id="9808948at2"/>
<dbReference type="Proteomes" id="UP000321917">
    <property type="component" value="Unassembled WGS sequence"/>
</dbReference>
<evidence type="ECO:0000256" key="5">
    <source>
        <dbReference type="ARBA" id="ARBA00022597"/>
    </source>
</evidence>
<proteinExistence type="inferred from homology"/>
<feature type="domain" description="Soluble ligand binding" evidence="16">
    <location>
        <begin position="312"/>
        <end position="355"/>
    </location>
</feature>
<accession>A0A5C6QKI6</accession>
<evidence type="ECO:0000313" key="20">
    <source>
        <dbReference type="Proteomes" id="UP000321525"/>
    </source>
</evidence>
<dbReference type="GO" id="GO:0006811">
    <property type="term" value="P:monoatomic ion transport"/>
    <property type="evidence" value="ECO:0007669"/>
    <property type="project" value="UniProtKB-KW"/>
</dbReference>
<comment type="similarity">
    <text evidence="2">Belongs to the BexD/CtrA/VexA family.</text>
</comment>
<dbReference type="EMBL" id="VOLR01000008">
    <property type="protein sequence ID" value="TWX60847.1"/>
    <property type="molecule type" value="Genomic_DNA"/>
</dbReference>
<evidence type="ECO:0000256" key="2">
    <source>
        <dbReference type="ARBA" id="ARBA00009450"/>
    </source>
</evidence>
<dbReference type="GO" id="GO:0015159">
    <property type="term" value="F:polysaccharide transmembrane transporter activity"/>
    <property type="evidence" value="ECO:0007669"/>
    <property type="project" value="InterPro"/>
</dbReference>
<keyword evidence="13" id="KW-0998">Cell outer membrane</keyword>
<comment type="subcellular location">
    <subcellularLocation>
        <location evidence="1">Cell outer membrane</location>
        <topology evidence="1">Multi-pass membrane protein</topology>
    </subcellularLocation>
</comment>
<comment type="caution">
    <text evidence="19">The sequence shown here is derived from an EMBL/GenBank/DDBJ whole genome shotgun (WGS) entry which is preliminary data.</text>
</comment>
<evidence type="ECO:0000259" key="17">
    <source>
        <dbReference type="Pfam" id="PF22461"/>
    </source>
</evidence>
<keyword evidence="6" id="KW-0812">Transmembrane</keyword>
<dbReference type="InterPro" id="IPR019554">
    <property type="entry name" value="Soluble_ligand-bd"/>
</dbReference>
<evidence type="ECO:0000256" key="10">
    <source>
        <dbReference type="ARBA" id="ARBA00023114"/>
    </source>
</evidence>
<evidence type="ECO:0000256" key="4">
    <source>
        <dbReference type="ARBA" id="ARBA00022452"/>
    </source>
</evidence>
<dbReference type="Pfam" id="PF02563">
    <property type="entry name" value="Poly_export"/>
    <property type="match status" value="1"/>
</dbReference>
<keyword evidence="12" id="KW-0564">Palmitate</keyword>
<dbReference type="GO" id="GO:0009279">
    <property type="term" value="C:cell outer membrane"/>
    <property type="evidence" value="ECO:0007669"/>
    <property type="project" value="UniProtKB-SubCell"/>
</dbReference>
<evidence type="ECO:0000256" key="3">
    <source>
        <dbReference type="ARBA" id="ARBA00022448"/>
    </source>
</evidence>
<dbReference type="Gene3D" id="3.30.1950.10">
    <property type="entry name" value="wza like domain"/>
    <property type="match status" value="1"/>
</dbReference>
<evidence type="ECO:0000256" key="14">
    <source>
        <dbReference type="ARBA" id="ARBA00023288"/>
    </source>
</evidence>
<dbReference type="PANTHER" id="PTHR33619:SF3">
    <property type="entry name" value="POLYSACCHARIDE EXPORT PROTEIN GFCE-RELATED"/>
    <property type="match status" value="1"/>
</dbReference>
<keyword evidence="8" id="KW-0625">Polysaccharide transport</keyword>
<dbReference type="InterPro" id="IPR054765">
    <property type="entry name" value="SLBB_dom"/>
</dbReference>
<sequence>MVCKYLANVTPRIYRKFIAPMMNITRYLIATFLLFALSLNLHAQQVSAQQIEQFKKLPKTQQQALAKSMGIDLNAIEAQLSGSNVQNSPINTLITPRDINSFNNDNLKVKDAEETEKAEAIFKTLPRFGLDVFANAPATFSPVMDIAIPEGYILGTGDSVSIQVFGKENREMQLTVTREGELVFPTLGPISVAGLTFSELKSFVVSKIQQKIIGVNVVVSLAELRSMRIFVLGEAYKPGPYTLSSLSSVTHAIFAAGGVSDIGSLRNIQVKRSGKLIQQVDLYDLLIEGDSSSDILLQSGDVVFIPPQGKSVSIAGEVRRPAIYELSQADDFASVIKMAGGLLPAAYPKSTIVERYNKSDLRSILNIDLSDKSQKAEKVQAGDFIRVLKSSDLYVDSITLIGAVARPGKYQLQNNMLLSDVITNADSHLLPYADLNYGIIVREVDSARNIEILQFNLVKVFADKSSKSNIQLSSNDKIIIFSKAFKFSEEQFLLDELAYTQEELLAKERNLAIETSKQKEFWEIHEQNDVMAETKDEKIYTSIDNINSGAEHDNVTIREMALFSRQRLLVPIVNKLRYQAGVGEAVKLIEIDGEVKFPGVYPLGKGARVIDLILAAGGVKESAYLSRAELTRNEMSGINSVKTSKNIHLVNALNNIEQDNILLRSKDRLNIHRIPSWSANHVIELRGEVLFPGKYTVSRGDSLSSIINKAGGLTAFADPNGSVFSRTKLKQLEKQNLIKVSADLRIEMATKSLSSNSGITSYSEIQSLLADLSKVEPLGRLVINLPQVIAKNDYDIAIEGGDVLYIPTQNRSINVMGQVQVNSSHMFDSSSSVEDYITQSGGLKKRADDERIYIISSNGSIKMFEESNWFSGGADSALKPGDSIVVPLDSEYMNNLTLWTTATTIMYNTAVAIAAISGL</sequence>
<evidence type="ECO:0000256" key="6">
    <source>
        <dbReference type="ARBA" id="ARBA00022692"/>
    </source>
</evidence>
<keyword evidence="9" id="KW-0406">Ion transport</keyword>
<dbReference type="PANTHER" id="PTHR33619">
    <property type="entry name" value="POLYSACCHARIDE EXPORT PROTEIN GFCE-RELATED"/>
    <property type="match status" value="1"/>
</dbReference>
<reference evidence="19 21" key="1">
    <citation type="submission" date="2019-07" db="EMBL/GenBank/DDBJ databases">
        <title>Genomes of sea-ice associated Colwellia species.</title>
        <authorList>
            <person name="Bowman J.P."/>
        </authorList>
    </citation>
    <scope>NUCLEOTIDE SEQUENCE [LARGE SCALE GENOMIC DNA]</scope>
    <source>
        <strain evidence="18 20">ACAM 607</strain>
        <strain evidence="19 21">IC036</strain>
    </source>
</reference>
<evidence type="ECO:0000259" key="15">
    <source>
        <dbReference type="Pfam" id="PF02563"/>
    </source>
</evidence>
<dbReference type="Pfam" id="PF22461">
    <property type="entry name" value="SLBB_2"/>
    <property type="match status" value="1"/>
</dbReference>
<keyword evidence="4" id="KW-1134">Transmembrane beta strand</keyword>
<keyword evidence="11" id="KW-0472">Membrane</keyword>
<keyword evidence="14" id="KW-0449">Lipoprotein</keyword>